<proteinExistence type="predicted"/>
<comment type="caution">
    <text evidence="1">The sequence shown here is derived from an EMBL/GenBank/DDBJ whole genome shotgun (WGS) entry which is preliminary data.</text>
</comment>
<accession>X7E5J4</accession>
<evidence type="ECO:0000313" key="2">
    <source>
        <dbReference type="Proteomes" id="UP000022447"/>
    </source>
</evidence>
<protein>
    <submittedName>
        <fullName evidence="1">Uncharacterized protein</fullName>
    </submittedName>
</protein>
<dbReference type="AlphaFoldDB" id="X7E5J4"/>
<sequence length="35" mass="3668">MASGVFVLSEAFWPLAVSFELVGLGRALRSGTLDA</sequence>
<evidence type="ECO:0000313" key="1">
    <source>
        <dbReference type="EMBL" id="ETX10408.1"/>
    </source>
</evidence>
<name>X7E5J4_9RHOB</name>
<keyword evidence="2" id="KW-1185">Reference proteome</keyword>
<organism evidence="1 2">
    <name type="scientific">Roseivivax halodurans JCM 10272</name>
    <dbReference type="NCBI Taxonomy" id="1449350"/>
    <lineage>
        <taxon>Bacteria</taxon>
        <taxon>Pseudomonadati</taxon>
        <taxon>Pseudomonadota</taxon>
        <taxon>Alphaproteobacteria</taxon>
        <taxon>Rhodobacterales</taxon>
        <taxon>Roseobacteraceae</taxon>
        <taxon>Roseivivax</taxon>
    </lineage>
</organism>
<dbReference type="Proteomes" id="UP000022447">
    <property type="component" value="Unassembled WGS sequence"/>
</dbReference>
<gene>
    <name evidence="1" type="ORF">OCH239_22255</name>
</gene>
<dbReference type="EMBL" id="JALZ01000092">
    <property type="protein sequence ID" value="ETX10408.1"/>
    <property type="molecule type" value="Genomic_DNA"/>
</dbReference>
<dbReference type="STRING" id="1449350.OCH239_22255"/>
<reference evidence="1 2" key="1">
    <citation type="submission" date="2014-01" db="EMBL/GenBank/DDBJ databases">
        <title>Roseivivax halodurans JCM 10272 Genome Sequencing.</title>
        <authorList>
            <person name="Lai Q."/>
            <person name="Li G."/>
            <person name="Shao Z."/>
        </authorList>
    </citation>
    <scope>NUCLEOTIDE SEQUENCE [LARGE SCALE GENOMIC DNA]</scope>
    <source>
        <strain evidence="1 2">JCM 10272</strain>
    </source>
</reference>